<protein>
    <submittedName>
        <fullName evidence="1">Uncharacterized protein</fullName>
    </submittedName>
</protein>
<dbReference type="EMBL" id="CP081869">
    <property type="protein sequence ID" value="QZO02093.1"/>
    <property type="molecule type" value="Genomic_DNA"/>
</dbReference>
<evidence type="ECO:0000313" key="1">
    <source>
        <dbReference type="EMBL" id="QZO02093.1"/>
    </source>
</evidence>
<dbReference type="RefSeq" id="WP_261405478.1">
    <property type="nucleotide sequence ID" value="NZ_CP081869.1"/>
</dbReference>
<proteinExistence type="predicted"/>
<dbReference type="Proteomes" id="UP000825701">
    <property type="component" value="Chromosome"/>
</dbReference>
<keyword evidence="2" id="KW-1185">Reference proteome</keyword>
<reference evidence="1" key="1">
    <citation type="submission" date="2021-08" db="EMBL/GenBank/DDBJ databases">
        <authorList>
            <person name="Zhang H."/>
            <person name="Xu M."/>
            <person name="Yu Z."/>
            <person name="Yang L."/>
            <person name="Cai Y."/>
        </authorList>
    </citation>
    <scope>NUCLEOTIDE SEQUENCE</scope>
    <source>
        <strain evidence="1">CHL1</strain>
    </source>
</reference>
<organism evidence="1 2">
    <name type="scientific">Chenggangzhangella methanolivorans</name>
    <dbReference type="NCBI Taxonomy" id="1437009"/>
    <lineage>
        <taxon>Bacteria</taxon>
        <taxon>Pseudomonadati</taxon>
        <taxon>Pseudomonadota</taxon>
        <taxon>Alphaproteobacteria</taxon>
        <taxon>Hyphomicrobiales</taxon>
        <taxon>Methylopilaceae</taxon>
        <taxon>Chenggangzhangella</taxon>
    </lineage>
</organism>
<dbReference type="KEGG" id="cmet:K6K41_12955"/>
<evidence type="ECO:0000313" key="2">
    <source>
        <dbReference type="Proteomes" id="UP000825701"/>
    </source>
</evidence>
<sequence>MSIQRISEIEIDPPLVDRVDGSLQSASKPSGGRLLRLKLRRNLVDREHCSALSEKKKKASLPTSSGRVDGLATEHVPPDLLYAKIENTSL</sequence>
<gene>
    <name evidence="1" type="ORF">K6K41_12955</name>
</gene>
<dbReference type="AlphaFoldDB" id="A0A9E6RC44"/>
<name>A0A9E6RC44_9HYPH</name>
<accession>A0A9E6RC44</accession>